<evidence type="ECO:0000313" key="3">
    <source>
        <dbReference type="EMBL" id="TDA39503.1"/>
    </source>
</evidence>
<dbReference type="Proteomes" id="UP000317265">
    <property type="component" value="Unassembled WGS sequence"/>
</dbReference>
<reference evidence="3 5" key="1">
    <citation type="journal article" date="2019" name="Nat. Microbiol.">
        <title>Expanding anaerobic alkane metabolism in the domain of Archaea.</title>
        <authorList>
            <person name="Wang Y."/>
            <person name="Wegener G."/>
            <person name="Hou J."/>
            <person name="Wang F."/>
            <person name="Xiao X."/>
        </authorList>
    </citation>
    <scope>NUCLEOTIDE SEQUENCE [LARGE SCALE GENOMIC DNA]</scope>
    <source>
        <strain evidence="3">WYZ-LMO11</strain>
    </source>
</reference>
<proteinExistence type="predicted"/>
<evidence type="ECO:0000313" key="2">
    <source>
        <dbReference type="EMBL" id="RZN57148.1"/>
    </source>
</evidence>
<dbReference type="Pfam" id="PF07883">
    <property type="entry name" value="Cupin_2"/>
    <property type="match status" value="1"/>
</dbReference>
<gene>
    <name evidence="3" type="ORF">DSO09_02180</name>
    <name evidence="2" type="ORF">EF809_01390</name>
</gene>
<dbReference type="Proteomes" id="UP000316080">
    <property type="component" value="Unassembled WGS sequence"/>
</dbReference>
<sequence length="121" mass="13582">MVIIYKAKDFESIDTPEGQMIPIFINENICVIRLNIPSGLSVPAHSHKSNILAIVTKGKLEINHNNKREVVDEGDVFFIPANIAVGISNPFKNNTEIITVSYPSSYKNIDEFKKILKSLLR</sequence>
<comment type="caution">
    <text evidence="2">The sequence shown here is derived from an EMBL/GenBank/DDBJ whole genome shotgun (WGS) entry which is preliminary data.</text>
</comment>
<reference evidence="2 4" key="2">
    <citation type="journal article" date="2019" name="Nat. Microbiol.">
        <title>Wide diversity of methane and short-chain alkane metabolisms in uncultured archaea.</title>
        <authorList>
            <person name="Borrel G."/>
            <person name="Adam P.S."/>
            <person name="McKay L.J."/>
            <person name="Chen L.X."/>
            <person name="Sierra-Garcia I.N."/>
            <person name="Sieber C.M."/>
            <person name="Letourneur Q."/>
            <person name="Ghozlane A."/>
            <person name="Andersen G.L."/>
            <person name="Li W.J."/>
            <person name="Hallam S.J."/>
            <person name="Muyzer G."/>
            <person name="de Oliveira V.M."/>
            <person name="Inskeep W.P."/>
            <person name="Banfield J.F."/>
            <person name="Gribaldo S."/>
        </authorList>
    </citation>
    <scope>NUCLEOTIDE SEQUENCE [LARGE SCALE GENOMIC DNA]</scope>
    <source>
        <strain evidence="2">Verst-YHS</strain>
    </source>
</reference>
<dbReference type="InterPro" id="IPR013096">
    <property type="entry name" value="Cupin_2"/>
</dbReference>
<dbReference type="EMBL" id="RXIH01000011">
    <property type="protein sequence ID" value="RZN57148.1"/>
    <property type="molecule type" value="Genomic_DNA"/>
</dbReference>
<accession>A0A520KGH1</accession>
<feature type="domain" description="Cupin type-2" evidence="1">
    <location>
        <begin position="36"/>
        <end position="100"/>
    </location>
</feature>
<dbReference type="InterPro" id="IPR014710">
    <property type="entry name" value="RmlC-like_jellyroll"/>
</dbReference>
<evidence type="ECO:0000259" key="1">
    <source>
        <dbReference type="Pfam" id="PF07883"/>
    </source>
</evidence>
<evidence type="ECO:0000313" key="4">
    <source>
        <dbReference type="Proteomes" id="UP000316080"/>
    </source>
</evidence>
<protein>
    <submittedName>
        <fullName evidence="2">Cupin domain-containing protein</fullName>
    </submittedName>
</protein>
<dbReference type="SUPFAM" id="SSF51182">
    <property type="entry name" value="RmlC-like cupins"/>
    <property type="match status" value="1"/>
</dbReference>
<dbReference type="InterPro" id="IPR011051">
    <property type="entry name" value="RmlC_Cupin_sf"/>
</dbReference>
<dbReference type="AlphaFoldDB" id="A0A520KGH1"/>
<dbReference type="EMBL" id="QNVI01000025">
    <property type="protein sequence ID" value="TDA39503.1"/>
    <property type="molecule type" value="Genomic_DNA"/>
</dbReference>
<organism evidence="2 4">
    <name type="scientific">Thermoproteota archaeon</name>
    <dbReference type="NCBI Taxonomy" id="2056631"/>
    <lineage>
        <taxon>Archaea</taxon>
        <taxon>Thermoproteota</taxon>
    </lineage>
</organism>
<dbReference type="Gene3D" id="2.60.120.10">
    <property type="entry name" value="Jelly Rolls"/>
    <property type="match status" value="1"/>
</dbReference>
<name>A0A520KGH1_9CREN</name>
<evidence type="ECO:0000313" key="5">
    <source>
        <dbReference type="Proteomes" id="UP000317265"/>
    </source>
</evidence>